<dbReference type="PANTHER" id="PTHR13789:SF309">
    <property type="entry name" value="PUTATIVE (AFU_ORTHOLOGUE AFUA_6G14510)-RELATED"/>
    <property type="match status" value="1"/>
</dbReference>
<evidence type="ECO:0000259" key="3">
    <source>
        <dbReference type="Pfam" id="PF01494"/>
    </source>
</evidence>
<dbReference type="PANTHER" id="PTHR13789">
    <property type="entry name" value="MONOOXYGENASE"/>
    <property type="match status" value="1"/>
</dbReference>
<dbReference type="GO" id="GO:0071949">
    <property type="term" value="F:FAD binding"/>
    <property type="evidence" value="ECO:0007669"/>
    <property type="project" value="InterPro"/>
</dbReference>
<dbReference type="NCBIfam" id="NF005313">
    <property type="entry name" value="PRK06847.1"/>
    <property type="match status" value="1"/>
</dbReference>
<name>A0A2W0EVK8_PSEJE</name>
<dbReference type="InterPro" id="IPR002938">
    <property type="entry name" value="FAD-bd"/>
</dbReference>
<keyword evidence="2 4" id="KW-0503">Monooxygenase</keyword>
<dbReference type="Pfam" id="PF01494">
    <property type="entry name" value="FAD_binding_3"/>
    <property type="match status" value="1"/>
</dbReference>
<evidence type="ECO:0000256" key="1">
    <source>
        <dbReference type="ARBA" id="ARBA00023002"/>
    </source>
</evidence>
<dbReference type="EMBL" id="PDLL01000004">
    <property type="protein sequence ID" value="PYY72463.1"/>
    <property type="molecule type" value="Genomic_DNA"/>
</dbReference>
<sequence>MKAVKRVLVVGSGIGGATAAYAMRKAGLDVHCIDIKPETSMAGSGICLLNNTMRALETLGLGKACLEVGMPFSLFREFDSSGQLMRSHPAPPSCGIRRAALACILESAAIEAGAVLEKNLSITDLSDTGHSVEVKFSDGREASYDVVVAADGVYSKLRQKVFGEEFGTKFAGQSVWRFNARLPAEVDGFCLFRAPSGKTLGIFPTSPETCYMFYLENSANPLRIPEGEAHLIIRERLAEFDAPIVRKALDEITGPEQVIFRPLDITLVPEPWHRGRVVLLGDAAHAPTPHMTSGGGMAIEDALVLADCLGGSESVEEALGDYSKRRFTRVKTIYDASLQLCLNEQEDALANKDKSAALLMQTYQYLAQPI</sequence>
<protein>
    <submittedName>
        <fullName evidence="4">Monooxygenase</fullName>
    </submittedName>
</protein>
<evidence type="ECO:0000313" key="4">
    <source>
        <dbReference type="EMBL" id="PYY72463.1"/>
    </source>
</evidence>
<evidence type="ECO:0000256" key="2">
    <source>
        <dbReference type="ARBA" id="ARBA00023033"/>
    </source>
</evidence>
<evidence type="ECO:0000313" key="5">
    <source>
        <dbReference type="Proteomes" id="UP000247437"/>
    </source>
</evidence>
<dbReference type="InterPro" id="IPR050493">
    <property type="entry name" value="FAD-dep_Monooxygenase_BioMet"/>
</dbReference>
<dbReference type="SUPFAM" id="SSF51905">
    <property type="entry name" value="FAD/NAD(P)-binding domain"/>
    <property type="match status" value="1"/>
</dbReference>
<dbReference type="Proteomes" id="UP000247437">
    <property type="component" value="Unassembled WGS sequence"/>
</dbReference>
<reference evidence="4 5" key="1">
    <citation type="journal article" date="2018" name="Appl. Microbiol. Biotechnol.">
        <title>Characterization of the caprolactam degradation pathway in Pseudomonas jessenii using mass spectrometry-based proteomics.</title>
        <authorList>
            <person name="Otzen M."/>
            <person name="Palacio C."/>
            <person name="Janssen D.B."/>
        </authorList>
    </citation>
    <scope>NUCLEOTIDE SEQUENCE [LARGE SCALE GENOMIC DNA]</scope>
    <source>
        <strain evidence="4 5">GO3</strain>
    </source>
</reference>
<keyword evidence="1" id="KW-0560">Oxidoreductase</keyword>
<comment type="caution">
    <text evidence="4">The sequence shown here is derived from an EMBL/GenBank/DDBJ whole genome shotgun (WGS) entry which is preliminary data.</text>
</comment>
<dbReference type="Gene3D" id="3.50.50.60">
    <property type="entry name" value="FAD/NAD(P)-binding domain"/>
    <property type="match status" value="1"/>
</dbReference>
<dbReference type="GO" id="GO:0004497">
    <property type="term" value="F:monooxygenase activity"/>
    <property type="evidence" value="ECO:0007669"/>
    <property type="project" value="UniProtKB-KW"/>
</dbReference>
<dbReference type="RefSeq" id="WP_110656920.1">
    <property type="nucleotide sequence ID" value="NZ_PDLL01000004.1"/>
</dbReference>
<dbReference type="PRINTS" id="PR00420">
    <property type="entry name" value="RNGMNOXGNASE"/>
</dbReference>
<organism evidence="4 5">
    <name type="scientific">Pseudomonas jessenii</name>
    <dbReference type="NCBI Taxonomy" id="77298"/>
    <lineage>
        <taxon>Bacteria</taxon>
        <taxon>Pseudomonadati</taxon>
        <taxon>Pseudomonadota</taxon>
        <taxon>Gammaproteobacteria</taxon>
        <taxon>Pseudomonadales</taxon>
        <taxon>Pseudomonadaceae</taxon>
        <taxon>Pseudomonas</taxon>
    </lineage>
</organism>
<dbReference type="OrthoDB" id="9782160at2"/>
<feature type="domain" description="FAD-binding" evidence="3">
    <location>
        <begin position="6"/>
        <end position="336"/>
    </location>
</feature>
<dbReference type="InterPro" id="IPR036188">
    <property type="entry name" value="FAD/NAD-bd_sf"/>
</dbReference>
<dbReference type="AlphaFoldDB" id="A0A2W0EVK8"/>
<proteinExistence type="predicted"/>
<gene>
    <name evidence="4" type="ORF">CRX42_01045</name>
</gene>
<accession>A0A2W0EVK8</accession>